<dbReference type="eggNOG" id="ENOG5031IWV">
    <property type="taxonomic scope" value="Bacteria"/>
</dbReference>
<proteinExistence type="predicted"/>
<dbReference type="Proteomes" id="UP000035034">
    <property type="component" value="Unassembled WGS sequence"/>
</dbReference>
<evidence type="ECO:0000313" key="1">
    <source>
        <dbReference type="EMBL" id="GAB20213.1"/>
    </source>
</evidence>
<evidence type="ECO:0000313" key="2">
    <source>
        <dbReference type="Proteomes" id="UP000035034"/>
    </source>
</evidence>
<accession>H0R562</accession>
<dbReference type="Pfam" id="PF11238">
    <property type="entry name" value="DUF3039"/>
    <property type="match status" value="1"/>
</dbReference>
<organism evidence="1 2">
    <name type="scientific">Gordonia effusa NBRC 100432</name>
    <dbReference type="NCBI Taxonomy" id="1077974"/>
    <lineage>
        <taxon>Bacteria</taxon>
        <taxon>Bacillati</taxon>
        <taxon>Actinomycetota</taxon>
        <taxon>Actinomycetes</taxon>
        <taxon>Mycobacteriales</taxon>
        <taxon>Gordoniaceae</taxon>
        <taxon>Gordonia</taxon>
    </lineage>
</organism>
<comment type="caution">
    <text evidence="1">The sequence shown here is derived from an EMBL/GenBank/DDBJ whole genome shotgun (WGS) entry which is preliminary data.</text>
</comment>
<gene>
    <name evidence="1" type="ORF">GOEFS_106_01110</name>
</gene>
<evidence type="ECO:0008006" key="3">
    <source>
        <dbReference type="Google" id="ProtNLM"/>
    </source>
</evidence>
<dbReference type="InterPro" id="IPR021400">
    <property type="entry name" value="DUF3039"/>
</dbReference>
<keyword evidence="2" id="KW-1185">Reference proteome</keyword>
<dbReference type="AlphaFoldDB" id="H0R562"/>
<sequence>MATVEVTMGLVREDDYAADEIVVEVSAADEFKGQDLLWQLITRVLITLLPPAQGWDRFKETYSNITEPGYWSARAAELDQLIKERALAEAEDGEVAHYSHREHIADCTVNGTALRALCGAFFVPMQDHATKPECPKCSERHSALPG</sequence>
<protein>
    <recommendedName>
        <fullName evidence="3">DUF3039 domain-containing protein</fullName>
    </recommendedName>
</protein>
<reference evidence="1 2" key="1">
    <citation type="submission" date="2011-12" db="EMBL/GenBank/DDBJ databases">
        <title>Whole genome shotgun sequence of Gordonia effusa NBRC 100432.</title>
        <authorList>
            <person name="Yoshida I."/>
            <person name="Takarada H."/>
            <person name="Hosoyama A."/>
            <person name="Tsuchikane K."/>
            <person name="Katsumata H."/>
            <person name="Yamazaki S."/>
            <person name="Fujita N."/>
        </authorList>
    </citation>
    <scope>NUCLEOTIDE SEQUENCE [LARGE SCALE GENOMIC DNA]</scope>
    <source>
        <strain evidence="1 2">NBRC 100432</strain>
    </source>
</reference>
<dbReference type="EMBL" id="BAEH01000106">
    <property type="protein sequence ID" value="GAB20213.1"/>
    <property type="molecule type" value="Genomic_DNA"/>
</dbReference>
<name>H0R562_9ACTN</name>